<dbReference type="AlphaFoldDB" id="A0AAV2S8G6"/>
<gene>
    <name evidence="1" type="ORF">MNOR_LOCUS33588</name>
</gene>
<organism evidence="1 2">
    <name type="scientific">Meganyctiphanes norvegica</name>
    <name type="common">Northern krill</name>
    <name type="synonym">Thysanopoda norvegica</name>
    <dbReference type="NCBI Taxonomy" id="48144"/>
    <lineage>
        <taxon>Eukaryota</taxon>
        <taxon>Metazoa</taxon>
        <taxon>Ecdysozoa</taxon>
        <taxon>Arthropoda</taxon>
        <taxon>Crustacea</taxon>
        <taxon>Multicrustacea</taxon>
        <taxon>Malacostraca</taxon>
        <taxon>Eumalacostraca</taxon>
        <taxon>Eucarida</taxon>
        <taxon>Euphausiacea</taxon>
        <taxon>Euphausiidae</taxon>
        <taxon>Meganyctiphanes</taxon>
    </lineage>
</organism>
<evidence type="ECO:0000313" key="2">
    <source>
        <dbReference type="Proteomes" id="UP001497623"/>
    </source>
</evidence>
<sequence length="111" mass="12824">MDSLFDISVTQQILNSMRKLETWSSSLETSTGDMTDSRPSDQWFKLTGNSMKKLETWSTLETSMGDMTDNLPSDQWFKLTGMNREQQNVKHIVPKQEEQILRQLIGMSTVF</sequence>
<keyword evidence="2" id="KW-1185">Reference proteome</keyword>
<dbReference type="EMBL" id="CAXKWB010048865">
    <property type="protein sequence ID" value="CAL4167395.1"/>
    <property type="molecule type" value="Genomic_DNA"/>
</dbReference>
<dbReference type="Proteomes" id="UP001497623">
    <property type="component" value="Unassembled WGS sequence"/>
</dbReference>
<comment type="caution">
    <text evidence="1">The sequence shown here is derived from an EMBL/GenBank/DDBJ whole genome shotgun (WGS) entry which is preliminary data.</text>
</comment>
<name>A0AAV2S8G6_MEGNR</name>
<evidence type="ECO:0000313" key="1">
    <source>
        <dbReference type="EMBL" id="CAL4167395.1"/>
    </source>
</evidence>
<reference evidence="1 2" key="1">
    <citation type="submission" date="2024-05" db="EMBL/GenBank/DDBJ databases">
        <authorList>
            <person name="Wallberg A."/>
        </authorList>
    </citation>
    <scope>NUCLEOTIDE SEQUENCE [LARGE SCALE GENOMIC DNA]</scope>
</reference>
<proteinExistence type="predicted"/>
<accession>A0AAV2S8G6</accession>
<protein>
    <submittedName>
        <fullName evidence="1">Uncharacterized protein</fullName>
    </submittedName>
</protein>